<evidence type="ECO:0000313" key="2">
    <source>
        <dbReference type="EMBL" id="KAF1809142.1"/>
    </source>
</evidence>
<dbReference type="EMBL" id="ML975175">
    <property type="protein sequence ID" value="KAF1809142.1"/>
    <property type="molecule type" value="Genomic_DNA"/>
</dbReference>
<reference evidence="4" key="3">
    <citation type="submission" date="2025-04" db="UniProtKB">
        <authorList>
            <consortium name="RefSeq"/>
        </authorList>
    </citation>
    <scope>IDENTIFICATION</scope>
    <source>
        <strain evidence="4">CBS 781.70</strain>
    </source>
</reference>
<feature type="region of interest" description="Disordered" evidence="1">
    <location>
        <begin position="49"/>
        <end position="131"/>
    </location>
</feature>
<sequence length="131" mass="14833">MCVRPTASPLPSRPIPTKRKPTIYARARSAVGHTPYDTPEHAIPIAATSTPSGRVTRVSMEKENRRYQRQDHRGYSVPHRKERDAQRNQAILRRRRQSHTELRIEGSGVTGNSLNEQLCTAQKSTFGDEDT</sequence>
<organism evidence="2">
    <name type="scientific">Eremomyces bilateralis CBS 781.70</name>
    <dbReference type="NCBI Taxonomy" id="1392243"/>
    <lineage>
        <taxon>Eukaryota</taxon>
        <taxon>Fungi</taxon>
        <taxon>Dikarya</taxon>
        <taxon>Ascomycota</taxon>
        <taxon>Pezizomycotina</taxon>
        <taxon>Dothideomycetes</taxon>
        <taxon>Dothideomycetes incertae sedis</taxon>
        <taxon>Eremomycetales</taxon>
        <taxon>Eremomycetaceae</taxon>
        <taxon>Eremomyces</taxon>
    </lineage>
</organism>
<evidence type="ECO:0000313" key="3">
    <source>
        <dbReference type="Proteomes" id="UP000504638"/>
    </source>
</evidence>
<feature type="compositionally biased region" description="Polar residues" evidence="1">
    <location>
        <begin position="110"/>
        <end position="125"/>
    </location>
</feature>
<gene>
    <name evidence="2 4" type="ORF">P152DRAFT_461787</name>
</gene>
<dbReference type="AlphaFoldDB" id="A0A6G1FTX4"/>
<evidence type="ECO:0000313" key="4">
    <source>
        <dbReference type="RefSeq" id="XP_033530773.1"/>
    </source>
</evidence>
<name>A0A6G1FTX4_9PEZI</name>
<reference evidence="4" key="2">
    <citation type="submission" date="2020-04" db="EMBL/GenBank/DDBJ databases">
        <authorList>
            <consortium name="NCBI Genome Project"/>
        </authorList>
    </citation>
    <scope>NUCLEOTIDE SEQUENCE</scope>
    <source>
        <strain evidence="4">CBS 781.70</strain>
    </source>
</reference>
<feature type="compositionally biased region" description="Basic and acidic residues" evidence="1">
    <location>
        <begin position="59"/>
        <end position="86"/>
    </location>
</feature>
<reference evidence="2 4" key="1">
    <citation type="submission" date="2020-01" db="EMBL/GenBank/DDBJ databases">
        <authorList>
            <consortium name="DOE Joint Genome Institute"/>
            <person name="Haridas S."/>
            <person name="Albert R."/>
            <person name="Binder M."/>
            <person name="Bloem J."/>
            <person name="Labutti K."/>
            <person name="Salamov A."/>
            <person name="Andreopoulos B."/>
            <person name="Baker S.E."/>
            <person name="Barry K."/>
            <person name="Bills G."/>
            <person name="Bluhm B.H."/>
            <person name="Cannon C."/>
            <person name="Castanera R."/>
            <person name="Culley D.E."/>
            <person name="Daum C."/>
            <person name="Ezra D."/>
            <person name="Gonzalez J.B."/>
            <person name="Henrissat B."/>
            <person name="Kuo A."/>
            <person name="Liang C."/>
            <person name="Lipzen A."/>
            <person name="Lutzoni F."/>
            <person name="Magnuson J."/>
            <person name="Mondo S."/>
            <person name="Nolan M."/>
            <person name="Ohm R."/>
            <person name="Pangilinan J."/>
            <person name="Park H.-J."/>
            <person name="Ramirez L."/>
            <person name="Alfaro M."/>
            <person name="Sun H."/>
            <person name="Tritt A."/>
            <person name="Yoshinaga Y."/>
            <person name="Zwiers L.-H."/>
            <person name="Turgeon B.G."/>
            <person name="Goodwin S.B."/>
            <person name="Spatafora J.W."/>
            <person name="Crous P.W."/>
            <person name="Grigoriev I.V."/>
        </authorList>
    </citation>
    <scope>NUCLEOTIDE SEQUENCE</scope>
    <source>
        <strain evidence="2 4">CBS 781.70</strain>
    </source>
</reference>
<dbReference type="RefSeq" id="XP_033530773.1">
    <property type="nucleotide sequence ID" value="XM_033680202.1"/>
</dbReference>
<accession>A0A6G1FTX4</accession>
<feature type="region of interest" description="Disordered" evidence="1">
    <location>
        <begin position="1"/>
        <end position="23"/>
    </location>
</feature>
<dbReference type="GeneID" id="54420772"/>
<dbReference type="Proteomes" id="UP000504638">
    <property type="component" value="Unplaced"/>
</dbReference>
<protein>
    <submittedName>
        <fullName evidence="2 4">Uncharacterized protein</fullName>
    </submittedName>
</protein>
<keyword evidence="3" id="KW-1185">Reference proteome</keyword>
<proteinExistence type="predicted"/>
<evidence type="ECO:0000256" key="1">
    <source>
        <dbReference type="SAM" id="MobiDB-lite"/>
    </source>
</evidence>